<keyword evidence="3" id="KW-1185">Reference proteome</keyword>
<feature type="transmembrane region" description="Helical" evidence="1">
    <location>
        <begin position="259"/>
        <end position="280"/>
    </location>
</feature>
<evidence type="ECO:0000313" key="2">
    <source>
        <dbReference type="EMBL" id="SNS59876.1"/>
    </source>
</evidence>
<dbReference type="RefSeq" id="WP_089283579.1">
    <property type="nucleotide sequence ID" value="NZ_FZOJ01000014.1"/>
</dbReference>
<dbReference type="Proteomes" id="UP000198304">
    <property type="component" value="Unassembled WGS sequence"/>
</dbReference>
<evidence type="ECO:0000256" key="1">
    <source>
        <dbReference type="SAM" id="Phobius"/>
    </source>
</evidence>
<name>A0A239FS52_9FIRM</name>
<feature type="transmembrane region" description="Helical" evidence="1">
    <location>
        <begin position="286"/>
        <end position="306"/>
    </location>
</feature>
<reference evidence="2 3" key="1">
    <citation type="submission" date="2017-06" db="EMBL/GenBank/DDBJ databases">
        <authorList>
            <person name="Kim H.J."/>
            <person name="Triplett B.A."/>
        </authorList>
    </citation>
    <scope>NUCLEOTIDE SEQUENCE [LARGE SCALE GENOMIC DNA]</scope>
    <source>
        <strain evidence="2 3">SCA</strain>
    </source>
</reference>
<dbReference type="PANTHER" id="PTHR35337">
    <property type="entry name" value="SLR1478 PROTEIN"/>
    <property type="match status" value="1"/>
</dbReference>
<protein>
    <submittedName>
        <fullName evidence="2">Uncharacterized membrane protein SpoIIM, required for sporulation</fullName>
    </submittedName>
</protein>
<dbReference type="InterPro" id="IPR002798">
    <property type="entry name" value="SpoIIM-like"/>
</dbReference>
<keyword evidence="1" id="KW-0812">Transmembrane</keyword>
<feature type="transmembrane region" description="Helical" evidence="1">
    <location>
        <begin position="106"/>
        <end position="127"/>
    </location>
</feature>
<proteinExistence type="predicted"/>
<dbReference type="OrthoDB" id="9800053at2"/>
<accession>A0A239FS52</accession>
<evidence type="ECO:0000313" key="3">
    <source>
        <dbReference type="Proteomes" id="UP000198304"/>
    </source>
</evidence>
<gene>
    <name evidence="2" type="ORF">SAMN05446037_101424</name>
</gene>
<dbReference type="Pfam" id="PF01944">
    <property type="entry name" value="SpoIIM"/>
    <property type="match status" value="1"/>
</dbReference>
<dbReference type="EMBL" id="FZOJ01000014">
    <property type="protein sequence ID" value="SNS59876.1"/>
    <property type="molecule type" value="Genomic_DNA"/>
</dbReference>
<dbReference type="PANTHER" id="PTHR35337:SF1">
    <property type="entry name" value="SLR1478 PROTEIN"/>
    <property type="match status" value="1"/>
</dbReference>
<feature type="transmembrane region" description="Helical" evidence="1">
    <location>
        <begin position="156"/>
        <end position="179"/>
    </location>
</feature>
<organism evidence="2 3">
    <name type="scientific">Anaerovirgula multivorans</name>
    <dbReference type="NCBI Taxonomy" id="312168"/>
    <lineage>
        <taxon>Bacteria</taxon>
        <taxon>Bacillati</taxon>
        <taxon>Bacillota</taxon>
        <taxon>Clostridia</taxon>
        <taxon>Peptostreptococcales</taxon>
        <taxon>Natronincolaceae</taxon>
        <taxon>Anaerovirgula</taxon>
    </lineage>
</organism>
<sequence length="311" mass="35537">MKEKNFMIKNKLYWQQLENYINRFDKSEIKRTSSSEIEEFLNLFRTTSHHLSYVRTHYPNSKLEKYLNTLVGNAHHHLYTAKKNPWYDFKKFLLFVFPSKFHQYHLFVFSSFLVFLFGLLLSFFLVLNDSSYSIFFLPQNIIDTIDYSFQPKEWDYALMSSIIMINNITVSLKAFVYGIFLGIGTLYILFVNGGILGALTALVYLNGDLLKYASLILPHGILELTAIFIAGAAGLLLGKSILVPGKYRRLDHIIRNAKEGVSLILGSSAFLMIAAIIEGFFTPLPIAPTVKLIFALLTCVGITIYLHPSRS</sequence>
<dbReference type="AlphaFoldDB" id="A0A239FS52"/>
<feature type="transmembrane region" description="Helical" evidence="1">
    <location>
        <begin position="186"/>
        <end position="204"/>
    </location>
</feature>
<keyword evidence="1" id="KW-1133">Transmembrane helix</keyword>
<keyword evidence="1" id="KW-0472">Membrane</keyword>
<feature type="transmembrane region" description="Helical" evidence="1">
    <location>
        <begin position="216"/>
        <end position="238"/>
    </location>
</feature>